<dbReference type="RefSeq" id="WP_327787477.1">
    <property type="nucleotide sequence ID" value="NZ_JARGEQ010000008.1"/>
</dbReference>
<evidence type="ECO:0000259" key="1">
    <source>
        <dbReference type="PROSITE" id="PS51787"/>
    </source>
</evidence>
<evidence type="ECO:0000313" key="3">
    <source>
        <dbReference type="Proteomes" id="UP001301140"/>
    </source>
</evidence>
<proteinExistence type="predicted"/>
<reference evidence="2 3" key="1">
    <citation type="submission" date="2023-03" db="EMBL/GenBank/DDBJ databases">
        <title>YIM 152171 draft genome.</title>
        <authorList>
            <person name="Yang Z."/>
        </authorList>
    </citation>
    <scope>NUCLEOTIDE SEQUENCE [LARGE SCALE GENOMIC DNA]</scope>
    <source>
        <strain evidence="2 3">YIM 152171</strain>
    </source>
</reference>
<dbReference type="Proteomes" id="UP001301140">
    <property type="component" value="Unassembled WGS sequence"/>
</dbReference>
<dbReference type="PANTHER" id="PTHR46732">
    <property type="entry name" value="ATP-DEPENDENT PROTEASE LA (LON) DOMAIN PROTEIN"/>
    <property type="match status" value="1"/>
</dbReference>
<dbReference type="AlphaFoldDB" id="A0AAP3UZM0"/>
<gene>
    <name evidence="2" type="ORF">PZ740_01545</name>
</gene>
<dbReference type="PROSITE" id="PS51787">
    <property type="entry name" value="LON_N"/>
    <property type="match status" value="1"/>
</dbReference>
<protein>
    <submittedName>
        <fullName evidence="2">LON peptidase substrate-binding domain-containing protein</fullName>
    </submittedName>
</protein>
<evidence type="ECO:0000313" key="2">
    <source>
        <dbReference type="EMBL" id="MDF1585065.1"/>
    </source>
</evidence>
<dbReference type="Pfam" id="PF02190">
    <property type="entry name" value="LON_substr_bdg"/>
    <property type="match status" value="1"/>
</dbReference>
<dbReference type="SMART" id="SM00464">
    <property type="entry name" value="LON"/>
    <property type="match status" value="1"/>
</dbReference>
<comment type="caution">
    <text evidence="2">The sequence shown here is derived from an EMBL/GenBank/DDBJ whole genome shotgun (WGS) entry which is preliminary data.</text>
</comment>
<keyword evidence="3" id="KW-1185">Reference proteome</keyword>
<dbReference type="PANTHER" id="PTHR46732:SF8">
    <property type="entry name" value="ATP-DEPENDENT PROTEASE LA (LON) DOMAIN PROTEIN"/>
    <property type="match status" value="1"/>
</dbReference>
<accession>A0AAP3UZM0</accession>
<sequence>MTGAAEALPSRFPIFPLRGALLLPGGNLPLNIFEPRYLAMIRDAMQTDRVIGMVQPRHDQESAAAPPEIYTIGCVGRISSFSETPDGRYLVTLSGACRFDVVEELESDTAYRQVLASFDRWRHDMQPVPPPDSLKDGLLGALEGYFHHHGIEAEWATLKTAPLAALVTSLSMICPFDPTEKQALLEARDLTRQAELLTALMQMDARSDTGDASPVRH</sequence>
<dbReference type="EMBL" id="JARGEQ010000008">
    <property type="protein sequence ID" value="MDF1585065.1"/>
    <property type="molecule type" value="Genomic_DNA"/>
</dbReference>
<organism evidence="2 3">
    <name type="scientific">Marinimicrococcus flavescens</name>
    <dbReference type="NCBI Taxonomy" id="3031815"/>
    <lineage>
        <taxon>Bacteria</taxon>
        <taxon>Pseudomonadati</taxon>
        <taxon>Pseudomonadota</taxon>
        <taxon>Alphaproteobacteria</taxon>
        <taxon>Geminicoccales</taxon>
        <taxon>Geminicoccaceae</taxon>
        <taxon>Marinimicrococcus</taxon>
    </lineage>
</organism>
<dbReference type="InterPro" id="IPR015947">
    <property type="entry name" value="PUA-like_sf"/>
</dbReference>
<dbReference type="SUPFAM" id="SSF88697">
    <property type="entry name" value="PUA domain-like"/>
    <property type="match status" value="1"/>
</dbReference>
<dbReference type="InterPro" id="IPR003111">
    <property type="entry name" value="Lon_prtase_N"/>
</dbReference>
<name>A0AAP3UZM0_9PROT</name>
<dbReference type="Gene3D" id="2.30.130.40">
    <property type="entry name" value="LON domain-like"/>
    <property type="match status" value="1"/>
</dbReference>
<feature type="domain" description="Lon N-terminal" evidence="1">
    <location>
        <begin position="12"/>
        <end position="205"/>
    </location>
</feature>
<dbReference type="InterPro" id="IPR046336">
    <property type="entry name" value="Lon_prtase_N_sf"/>
</dbReference>